<keyword evidence="1" id="KW-0472">Membrane</keyword>
<evidence type="ECO:0000313" key="2">
    <source>
        <dbReference type="EMBL" id="KAJ9704042.1"/>
    </source>
</evidence>
<dbReference type="Proteomes" id="UP001168098">
    <property type="component" value="Unassembled WGS sequence"/>
</dbReference>
<feature type="transmembrane region" description="Helical" evidence="1">
    <location>
        <begin position="77"/>
        <end position="96"/>
    </location>
</feature>
<comment type="caution">
    <text evidence="2">The sequence shown here is derived from an EMBL/GenBank/DDBJ whole genome shotgun (WGS) entry which is preliminary data.</text>
</comment>
<dbReference type="EMBL" id="JARBHA010000004">
    <property type="protein sequence ID" value="KAJ9704042.1"/>
    <property type="molecule type" value="Genomic_DNA"/>
</dbReference>
<name>A0AA39AAQ2_VITRO</name>
<organism evidence="2 3">
    <name type="scientific">Vitis rotundifolia</name>
    <name type="common">Muscadine grape</name>
    <dbReference type="NCBI Taxonomy" id="103349"/>
    <lineage>
        <taxon>Eukaryota</taxon>
        <taxon>Viridiplantae</taxon>
        <taxon>Streptophyta</taxon>
        <taxon>Embryophyta</taxon>
        <taxon>Tracheophyta</taxon>
        <taxon>Spermatophyta</taxon>
        <taxon>Magnoliopsida</taxon>
        <taxon>eudicotyledons</taxon>
        <taxon>Gunneridae</taxon>
        <taxon>Pentapetalae</taxon>
        <taxon>rosids</taxon>
        <taxon>Vitales</taxon>
        <taxon>Vitaceae</taxon>
        <taxon>Viteae</taxon>
        <taxon>Vitis</taxon>
    </lineage>
</organism>
<gene>
    <name evidence="2" type="ORF">PVL29_005362</name>
</gene>
<feature type="transmembrane region" description="Helical" evidence="1">
    <location>
        <begin position="49"/>
        <end position="65"/>
    </location>
</feature>
<protein>
    <submittedName>
        <fullName evidence="2">Uncharacterized protein</fullName>
    </submittedName>
</protein>
<keyword evidence="3" id="KW-1185">Reference proteome</keyword>
<dbReference type="AlphaFoldDB" id="A0AA39AAQ2"/>
<accession>A0AA39AAQ2</accession>
<evidence type="ECO:0000256" key="1">
    <source>
        <dbReference type="SAM" id="Phobius"/>
    </source>
</evidence>
<reference evidence="2 3" key="1">
    <citation type="journal article" date="2023" name="BMC Biotechnol.">
        <title>Vitis rotundifolia cv Carlos genome sequencing.</title>
        <authorList>
            <person name="Huff M."/>
            <person name="Hulse-Kemp A."/>
            <person name="Scheffler B."/>
            <person name="Youngblood R."/>
            <person name="Simpson S."/>
            <person name="Babiker E."/>
            <person name="Staton M."/>
        </authorList>
    </citation>
    <scope>NUCLEOTIDE SEQUENCE [LARGE SCALE GENOMIC DNA]</scope>
    <source>
        <tissue evidence="2">Leaf</tissue>
    </source>
</reference>
<keyword evidence="1" id="KW-0812">Transmembrane</keyword>
<proteinExistence type="predicted"/>
<keyword evidence="1" id="KW-1133">Transmembrane helix</keyword>
<sequence length="112" mass="13285">MERESSDDEEDRQNLIDENEWKLPHRSGFQIEDFKSRLSAHRFSCNKRYLFAIFPLLFILLIYFTTDVQNLFTTSIYIQHLSFLSLWNHIAFANFVPIPSNSSNSTLDFSTR</sequence>
<evidence type="ECO:0000313" key="3">
    <source>
        <dbReference type="Proteomes" id="UP001168098"/>
    </source>
</evidence>